<comment type="catalytic activity">
    <reaction evidence="10 11">
        <text>7-carboxy-7-carbaguanine + NH4(+) + 2 ATP = 7-cyano-7-carbaguanine + 2 AMP + 2 diphosphate + 2 H(+)</text>
        <dbReference type="Rhea" id="RHEA:27982"/>
        <dbReference type="ChEBI" id="CHEBI:15378"/>
        <dbReference type="ChEBI" id="CHEBI:28938"/>
        <dbReference type="ChEBI" id="CHEBI:30616"/>
        <dbReference type="ChEBI" id="CHEBI:33019"/>
        <dbReference type="ChEBI" id="CHEBI:45075"/>
        <dbReference type="ChEBI" id="CHEBI:61036"/>
        <dbReference type="ChEBI" id="CHEBI:456215"/>
        <dbReference type="EC" id="6.3.4.20"/>
    </reaction>
</comment>
<dbReference type="CDD" id="cd01995">
    <property type="entry name" value="QueC-like"/>
    <property type="match status" value="1"/>
</dbReference>
<dbReference type="GO" id="GO:0008270">
    <property type="term" value="F:zinc ion binding"/>
    <property type="evidence" value="ECO:0007669"/>
    <property type="project" value="UniProtKB-UniRule"/>
</dbReference>
<evidence type="ECO:0000256" key="10">
    <source>
        <dbReference type="ARBA" id="ARBA00047890"/>
    </source>
</evidence>
<feature type="binding site" evidence="11">
    <location>
        <position position="202"/>
    </location>
    <ligand>
        <name>Zn(2+)</name>
        <dbReference type="ChEBI" id="CHEBI:29105"/>
    </ligand>
</feature>
<keyword evidence="13" id="KW-1185">Reference proteome</keyword>
<dbReference type="Gene3D" id="3.40.50.620">
    <property type="entry name" value="HUPs"/>
    <property type="match status" value="1"/>
</dbReference>
<dbReference type="SUPFAM" id="SSF52402">
    <property type="entry name" value="Adenine nucleotide alpha hydrolases-like"/>
    <property type="match status" value="1"/>
</dbReference>
<dbReference type="RefSeq" id="WP_084272834.1">
    <property type="nucleotide sequence ID" value="NZ_FWYE01000002.1"/>
</dbReference>
<evidence type="ECO:0000256" key="7">
    <source>
        <dbReference type="ARBA" id="ARBA00037768"/>
    </source>
</evidence>
<proteinExistence type="inferred from homology"/>
<organism evidence="12 13">
    <name type="scientific">Picrophilus torridus (strain ATCC 700027 / DSM 9790 / JCM 10055 / NBRC 100828 / KAW 2/3)</name>
    <dbReference type="NCBI Taxonomy" id="1122961"/>
    <lineage>
        <taxon>Archaea</taxon>
        <taxon>Methanobacteriati</taxon>
        <taxon>Thermoplasmatota</taxon>
        <taxon>Thermoplasmata</taxon>
        <taxon>Thermoplasmatales</taxon>
        <taxon>Picrophilaceae</taxon>
        <taxon>Picrophilus</taxon>
    </lineage>
</organism>
<dbReference type="PANTHER" id="PTHR42914">
    <property type="entry name" value="7-CYANO-7-DEAZAGUANINE SYNTHASE"/>
    <property type="match status" value="1"/>
</dbReference>
<protein>
    <recommendedName>
        <fullName evidence="9 11">7-cyano-7-deazaguanine synthase</fullName>
        <ecNumber evidence="9 11">6.3.4.20</ecNumber>
    </recommendedName>
    <alternativeName>
        <fullName evidence="11">7-cyano-7-carbaguanine synthase</fullName>
    </alternativeName>
    <alternativeName>
        <fullName evidence="11">Archaeosine biosynthesis protein QueC</fullName>
    </alternativeName>
    <alternativeName>
        <fullName evidence="11">PreQ(0) synthase</fullName>
    </alternativeName>
</protein>
<dbReference type="AlphaFoldDB" id="A0A8G2L848"/>
<evidence type="ECO:0000256" key="5">
    <source>
        <dbReference type="ARBA" id="ARBA00022833"/>
    </source>
</evidence>
<comment type="pathway">
    <text evidence="1 11">Purine metabolism; 7-cyano-7-deazaguanine biosynthesis.</text>
</comment>
<evidence type="ECO:0000256" key="2">
    <source>
        <dbReference type="ARBA" id="ARBA00022598"/>
    </source>
</evidence>
<dbReference type="PIRSF" id="PIRSF006293">
    <property type="entry name" value="ExsB"/>
    <property type="match status" value="1"/>
</dbReference>
<dbReference type="UniPathway" id="UPA00391"/>
<dbReference type="EMBL" id="FWYE01000002">
    <property type="protein sequence ID" value="SMD31035.1"/>
    <property type="molecule type" value="Genomic_DNA"/>
</dbReference>
<keyword evidence="2 11" id="KW-0436">Ligase</keyword>
<keyword evidence="4 11" id="KW-0547">Nucleotide-binding</keyword>
<dbReference type="PANTHER" id="PTHR42914:SF1">
    <property type="entry name" value="7-CYANO-7-DEAZAGUANINE SYNTHASE"/>
    <property type="match status" value="1"/>
</dbReference>
<dbReference type="GO" id="GO:0016879">
    <property type="term" value="F:ligase activity, forming carbon-nitrogen bonds"/>
    <property type="evidence" value="ECO:0007669"/>
    <property type="project" value="UniProtKB-UniRule"/>
</dbReference>
<keyword evidence="5 11" id="KW-0862">Zinc</keyword>
<feature type="binding site" evidence="11">
    <location>
        <position position="199"/>
    </location>
    <ligand>
        <name>Zn(2+)</name>
        <dbReference type="ChEBI" id="CHEBI:29105"/>
    </ligand>
</feature>
<dbReference type="Pfam" id="PF06508">
    <property type="entry name" value="QueC"/>
    <property type="match status" value="1"/>
</dbReference>
<dbReference type="InterPro" id="IPR018317">
    <property type="entry name" value="QueC"/>
</dbReference>
<dbReference type="InterPro" id="IPR014729">
    <property type="entry name" value="Rossmann-like_a/b/a_fold"/>
</dbReference>
<dbReference type="EC" id="6.3.4.20" evidence="9 11"/>
<name>A0A8G2L848_PICTO</name>
<dbReference type="HAMAP" id="MF_01633">
    <property type="entry name" value="QueC"/>
    <property type="match status" value="1"/>
</dbReference>
<evidence type="ECO:0000313" key="13">
    <source>
        <dbReference type="Proteomes" id="UP000192315"/>
    </source>
</evidence>
<evidence type="ECO:0000256" key="9">
    <source>
        <dbReference type="ARBA" id="ARBA00039149"/>
    </source>
</evidence>
<comment type="function">
    <text evidence="7 11">Catalyzes the ATP-dependent conversion of 7-carboxy-7-deazaguanine (CDG) to 7-cyano-7-deazaguanine (preQ(0)).</text>
</comment>
<feature type="binding site" evidence="11">
    <location>
        <begin position="8"/>
        <end position="18"/>
    </location>
    <ligand>
        <name>ATP</name>
        <dbReference type="ChEBI" id="CHEBI:30616"/>
    </ligand>
</feature>
<feature type="binding site" evidence="11">
    <location>
        <position position="196"/>
    </location>
    <ligand>
        <name>Zn(2+)</name>
        <dbReference type="ChEBI" id="CHEBI:29105"/>
    </ligand>
</feature>
<evidence type="ECO:0000256" key="11">
    <source>
        <dbReference type="HAMAP-Rule" id="MF_01633"/>
    </source>
</evidence>
<evidence type="ECO:0000256" key="8">
    <source>
        <dbReference type="ARBA" id="ARBA00037993"/>
    </source>
</evidence>
<evidence type="ECO:0000256" key="4">
    <source>
        <dbReference type="ARBA" id="ARBA00022741"/>
    </source>
</evidence>
<gene>
    <name evidence="11" type="primary">queC</name>
    <name evidence="12" type="ORF">SAMN02745355_0954</name>
</gene>
<evidence type="ECO:0000256" key="3">
    <source>
        <dbReference type="ARBA" id="ARBA00022723"/>
    </source>
</evidence>
<dbReference type="Proteomes" id="UP000192315">
    <property type="component" value="Unassembled WGS sequence"/>
</dbReference>
<keyword evidence="6 11" id="KW-0067">ATP-binding</keyword>
<comment type="cofactor">
    <cofactor evidence="11">
        <name>Zn(2+)</name>
        <dbReference type="ChEBI" id="CHEBI:29105"/>
    </cofactor>
    <text evidence="11">Binds 1 zinc ion per subunit.</text>
</comment>
<feature type="binding site" evidence="11">
    <location>
        <position position="188"/>
    </location>
    <ligand>
        <name>Zn(2+)</name>
        <dbReference type="ChEBI" id="CHEBI:29105"/>
    </ligand>
</feature>
<evidence type="ECO:0000256" key="1">
    <source>
        <dbReference type="ARBA" id="ARBA00005061"/>
    </source>
</evidence>
<sequence length="239" mass="27039">MTRAVCLLSGGLDSPTVLAYALSNGYEVFPLSFDYGQRHKKELESSKKICDYYHLNLKIIKIDLRAIGHSALTDNIDVPENDLKSIGNDIPVTYVPARNTIFLSIAAAYAETLNANEIFIGANAIDYSGYPDCRPEYFNKMEEALSLGTSIGLRNGIKINVPLQYLTKSDIVKLGRKLKVPYKLTWSCYNGREKACGKCDSCLLRLKGFMEAGDFDDIEYEDYPEFYKTYLKNKHFDKF</sequence>
<accession>A0A8G2L848</accession>
<dbReference type="GO" id="GO:0005524">
    <property type="term" value="F:ATP binding"/>
    <property type="evidence" value="ECO:0007669"/>
    <property type="project" value="UniProtKB-UniRule"/>
</dbReference>
<reference evidence="12 13" key="1">
    <citation type="submission" date="2017-04" db="EMBL/GenBank/DDBJ databases">
        <authorList>
            <person name="Varghese N."/>
            <person name="Submissions S."/>
        </authorList>
    </citation>
    <scope>NUCLEOTIDE SEQUENCE [LARGE SCALE GENOMIC DNA]</scope>
    <source>
        <strain evidence="12 13">DSM 9789</strain>
    </source>
</reference>
<comment type="caution">
    <text evidence="12">The sequence shown here is derived from an EMBL/GenBank/DDBJ whole genome shotgun (WGS) entry which is preliminary data.</text>
</comment>
<keyword evidence="3 11" id="KW-0479">Metal-binding</keyword>
<evidence type="ECO:0000256" key="6">
    <source>
        <dbReference type="ARBA" id="ARBA00022840"/>
    </source>
</evidence>
<comment type="similarity">
    <text evidence="8 11">Belongs to the QueC family.</text>
</comment>
<evidence type="ECO:0000313" key="12">
    <source>
        <dbReference type="EMBL" id="SMD31035.1"/>
    </source>
</evidence>
<dbReference type="NCBIfam" id="TIGR00364">
    <property type="entry name" value="7-cyano-7-deazaguanine synthase QueC"/>
    <property type="match status" value="1"/>
</dbReference>